<comment type="caution">
    <text evidence="8">The sequence shown here is derived from an EMBL/GenBank/DDBJ whole genome shotgun (WGS) entry which is preliminary data.</text>
</comment>
<evidence type="ECO:0000256" key="1">
    <source>
        <dbReference type="ARBA" id="ARBA00004141"/>
    </source>
</evidence>
<feature type="transmembrane region" description="Helical" evidence="6">
    <location>
        <begin position="262"/>
        <end position="281"/>
    </location>
</feature>
<feature type="transmembrane region" description="Helical" evidence="6">
    <location>
        <begin position="359"/>
        <end position="382"/>
    </location>
</feature>
<dbReference type="InterPro" id="IPR050360">
    <property type="entry name" value="MFS_Sugar_Transporters"/>
</dbReference>
<evidence type="ECO:0000259" key="7">
    <source>
        <dbReference type="PROSITE" id="PS50850"/>
    </source>
</evidence>
<dbReference type="PROSITE" id="PS50850">
    <property type="entry name" value="MFS"/>
    <property type="match status" value="1"/>
</dbReference>
<reference evidence="8 9" key="1">
    <citation type="submission" date="2019-06" db="EMBL/GenBank/DDBJ databases">
        <title>Draft genome sequence of the filamentous fungus Phialemoniopsis curvata isolated from diesel fuel.</title>
        <authorList>
            <person name="Varaljay V.A."/>
            <person name="Lyon W.J."/>
            <person name="Crouch A.L."/>
            <person name="Drake C.E."/>
            <person name="Hollomon J.M."/>
            <person name="Nadeau L.J."/>
            <person name="Nunn H.S."/>
            <person name="Stevenson B.S."/>
            <person name="Bojanowski C.L."/>
            <person name="Crookes-Goodson W.J."/>
        </authorList>
    </citation>
    <scope>NUCLEOTIDE SEQUENCE [LARGE SCALE GENOMIC DNA]</scope>
    <source>
        <strain evidence="8 9">D216</strain>
    </source>
</reference>
<comment type="similarity">
    <text evidence="2">Belongs to the major facilitator superfamily. Sugar transporter (TC 2.A.1.1) family.</text>
</comment>
<feature type="transmembrane region" description="Helical" evidence="6">
    <location>
        <begin position="238"/>
        <end position="256"/>
    </location>
</feature>
<name>A0A507AYI9_9PEZI</name>
<dbReference type="RefSeq" id="XP_030994298.1">
    <property type="nucleotide sequence ID" value="XM_031142409.1"/>
</dbReference>
<dbReference type="GO" id="GO:0005351">
    <property type="term" value="F:carbohydrate:proton symporter activity"/>
    <property type="evidence" value="ECO:0007669"/>
    <property type="project" value="TreeGrafter"/>
</dbReference>
<accession>A0A507AYI9</accession>
<dbReference type="Gene3D" id="1.20.1250.20">
    <property type="entry name" value="MFS general substrate transporter like domains"/>
    <property type="match status" value="1"/>
</dbReference>
<evidence type="ECO:0000256" key="5">
    <source>
        <dbReference type="ARBA" id="ARBA00023136"/>
    </source>
</evidence>
<dbReference type="SUPFAM" id="SSF103473">
    <property type="entry name" value="MFS general substrate transporter"/>
    <property type="match status" value="1"/>
</dbReference>
<feature type="transmembrane region" description="Helical" evidence="6">
    <location>
        <begin position="293"/>
        <end position="312"/>
    </location>
</feature>
<dbReference type="PROSITE" id="PS00216">
    <property type="entry name" value="SUGAR_TRANSPORT_1"/>
    <property type="match status" value="1"/>
</dbReference>
<dbReference type="InParanoid" id="A0A507AYI9"/>
<dbReference type="OrthoDB" id="6612291at2759"/>
<proteinExistence type="inferred from homology"/>
<dbReference type="InterPro" id="IPR020846">
    <property type="entry name" value="MFS_dom"/>
</dbReference>
<feature type="transmembrane region" description="Helical" evidence="6">
    <location>
        <begin position="388"/>
        <end position="411"/>
    </location>
</feature>
<keyword evidence="4 6" id="KW-1133">Transmembrane helix</keyword>
<evidence type="ECO:0000256" key="2">
    <source>
        <dbReference type="ARBA" id="ARBA00010992"/>
    </source>
</evidence>
<dbReference type="GO" id="GO:0016020">
    <property type="term" value="C:membrane"/>
    <property type="evidence" value="ECO:0007669"/>
    <property type="project" value="UniProtKB-SubCell"/>
</dbReference>
<protein>
    <recommendedName>
        <fullName evidence="7">Major facilitator superfamily (MFS) profile domain-containing protein</fullName>
    </recommendedName>
</protein>
<organism evidence="8 9">
    <name type="scientific">Thyridium curvatum</name>
    <dbReference type="NCBI Taxonomy" id="1093900"/>
    <lineage>
        <taxon>Eukaryota</taxon>
        <taxon>Fungi</taxon>
        <taxon>Dikarya</taxon>
        <taxon>Ascomycota</taxon>
        <taxon>Pezizomycotina</taxon>
        <taxon>Sordariomycetes</taxon>
        <taxon>Sordariomycetidae</taxon>
        <taxon>Thyridiales</taxon>
        <taxon>Thyridiaceae</taxon>
        <taxon>Thyridium</taxon>
    </lineage>
</organism>
<evidence type="ECO:0000313" key="8">
    <source>
        <dbReference type="EMBL" id="TPX12587.1"/>
    </source>
</evidence>
<feature type="transmembrane region" description="Helical" evidence="6">
    <location>
        <begin position="324"/>
        <end position="347"/>
    </location>
</feature>
<feature type="transmembrane region" description="Helical" evidence="6">
    <location>
        <begin position="40"/>
        <end position="63"/>
    </location>
</feature>
<dbReference type="Proteomes" id="UP000319257">
    <property type="component" value="Unassembled WGS sequence"/>
</dbReference>
<dbReference type="EMBL" id="SKBQ01000003">
    <property type="protein sequence ID" value="TPX12587.1"/>
    <property type="molecule type" value="Genomic_DNA"/>
</dbReference>
<dbReference type="PANTHER" id="PTHR48022:SF2">
    <property type="entry name" value="PLASTIDIC GLUCOSE TRANSPORTER 4"/>
    <property type="match status" value="1"/>
</dbReference>
<dbReference type="GeneID" id="41968211"/>
<evidence type="ECO:0000256" key="4">
    <source>
        <dbReference type="ARBA" id="ARBA00022989"/>
    </source>
</evidence>
<dbReference type="InterPro" id="IPR005829">
    <property type="entry name" value="Sugar_transporter_CS"/>
</dbReference>
<dbReference type="Pfam" id="PF00083">
    <property type="entry name" value="Sugar_tr"/>
    <property type="match status" value="1"/>
</dbReference>
<feature type="domain" description="Major facilitator superfamily (MFS) profile" evidence="7">
    <location>
        <begin position="1"/>
        <end position="415"/>
    </location>
</feature>
<dbReference type="InterPro" id="IPR036259">
    <property type="entry name" value="MFS_trans_sf"/>
</dbReference>
<dbReference type="InterPro" id="IPR005828">
    <property type="entry name" value="MFS_sugar_transport-like"/>
</dbReference>
<keyword evidence="3 6" id="KW-0812">Transmembrane</keyword>
<dbReference type="AlphaFoldDB" id="A0A507AYI9"/>
<evidence type="ECO:0000313" key="9">
    <source>
        <dbReference type="Proteomes" id="UP000319257"/>
    </source>
</evidence>
<comment type="subcellular location">
    <subcellularLocation>
        <location evidence="1">Membrane</location>
        <topology evidence="1">Multi-pass membrane protein</topology>
    </subcellularLocation>
</comment>
<evidence type="ECO:0000256" key="3">
    <source>
        <dbReference type="ARBA" id="ARBA00022692"/>
    </source>
</evidence>
<dbReference type="PANTHER" id="PTHR48022">
    <property type="entry name" value="PLASTIDIC GLUCOSE TRANSPORTER 4"/>
    <property type="match status" value="1"/>
</dbReference>
<sequence length="476" mass="51527">MNFGYDNNWWSGVIGSRVFNDHFGRHLDGPDQPKSLPSDWLSIASGTPIAGWILGCAVASYFTSTWGRKMTIVIVCVIALIGMTISCAVNSYWGIMAGRLVNAVSMGIEANCVPMYMAELAPASIRGALVNFYQSWLYVAIIVQYGPPLLLLAAVWFIPESPRWLLQKGRREEALEALLYAREGSASADEIACELGLIEQAMQHEAENHRATSYADCFKGSNLHRTCIAMGVQCLQQAQGNTFVTSYLVIFLNQVGVDQPQAIAIAVMGCSLAGCIAAFYLSDKLGRRPMLMIGSFFMAVLMWITSGLASWTPGGVNGSAAQGAIAALLIYNVFAAACWGSVMWAVTAEVGTTQLRERTISIATIASFSTSLIITYVTPFIQNEPGNLGARIGMIFGSLSILALLFVYFVVPELKGRSLEELDELFQSRTVPWRSTRFVSTGIGAEITNIERVKADSGLSTKAIDGVGQGKQADIK</sequence>
<keyword evidence="9" id="KW-1185">Reference proteome</keyword>
<feature type="transmembrane region" description="Helical" evidence="6">
    <location>
        <begin position="70"/>
        <end position="93"/>
    </location>
</feature>
<gene>
    <name evidence="8" type="ORF">E0L32_000764</name>
</gene>
<keyword evidence="5 6" id="KW-0472">Membrane</keyword>
<evidence type="ECO:0000256" key="6">
    <source>
        <dbReference type="SAM" id="Phobius"/>
    </source>
</evidence>
<feature type="transmembrane region" description="Helical" evidence="6">
    <location>
        <begin position="136"/>
        <end position="158"/>
    </location>
</feature>